<evidence type="ECO:0000256" key="1">
    <source>
        <dbReference type="ARBA" id="ARBA00022723"/>
    </source>
</evidence>
<proteinExistence type="predicted"/>
<dbReference type="Pfam" id="PF03492">
    <property type="entry name" value="Methyltransf_7"/>
    <property type="match status" value="1"/>
</dbReference>
<evidence type="ECO:0000256" key="2">
    <source>
        <dbReference type="ARBA" id="ARBA00022842"/>
    </source>
</evidence>
<dbReference type="InterPro" id="IPR042086">
    <property type="entry name" value="MeTrfase_capping"/>
</dbReference>
<dbReference type="GO" id="GO:0046872">
    <property type="term" value="F:metal ion binding"/>
    <property type="evidence" value="ECO:0007669"/>
    <property type="project" value="UniProtKB-KW"/>
</dbReference>
<dbReference type="InterPro" id="IPR029063">
    <property type="entry name" value="SAM-dependent_MTases_sf"/>
</dbReference>
<sequence>MVEVTTSLIINDVTMQGSGVYSAHSDLQHEAMLQALPLIEKAAKAMETHIAGQVLTVAEYGAAQGANSIEPLEKITKSIPPENLQILFNDKANNDFNTLSSTITEWRKRFTKPSFIGMILGSFYDQILPASSVDLGFSLSSVQHLSTTQPMMDENLQRIPNADRLLQEQAHKDLLRFLCQRAIETKPGGSLVLSFPSKSNSGQSDLVGPTTSIFGALKIMFAEGKVSKKVLSSLNEPLYNRSMEDVQSTLSQVNELWNMRECFESRVIHPAYLELQKAKSDRGLISDEAAWKYTHAIIDWVMAVVAGYLLKALMDGDPENYSEEKGSEIVAEWIKKIKEFYFDHFKGEEVSMSFIHVWLQRK</sequence>
<dbReference type="GeneID" id="81603566"/>
<dbReference type="RefSeq" id="XP_056762172.1">
    <property type="nucleotide sequence ID" value="XM_056913323.1"/>
</dbReference>
<dbReference type="Proteomes" id="UP001213681">
    <property type="component" value="Unassembled WGS sequence"/>
</dbReference>
<keyword evidence="1" id="KW-0479">Metal-binding</keyword>
<accession>A0AAD6FYH7</accession>
<reference evidence="3" key="2">
    <citation type="journal article" date="2023" name="IMA Fungus">
        <title>Comparative genomic study of the Penicillium genus elucidates a diverse pangenome and 15 lateral gene transfer events.</title>
        <authorList>
            <person name="Petersen C."/>
            <person name="Sorensen T."/>
            <person name="Nielsen M.R."/>
            <person name="Sondergaard T.E."/>
            <person name="Sorensen J.L."/>
            <person name="Fitzpatrick D.A."/>
            <person name="Frisvad J.C."/>
            <person name="Nielsen K.L."/>
        </authorList>
    </citation>
    <scope>NUCLEOTIDE SEQUENCE</scope>
    <source>
        <strain evidence="3">IBT 16125</strain>
    </source>
</reference>
<dbReference type="EMBL" id="JAPVEA010000008">
    <property type="protein sequence ID" value="KAJ5438943.1"/>
    <property type="molecule type" value="Genomic_DNA"/>
</dbReference>
<evidence type="ECO:0000313" key="4">
    <source>
        <dbReference type="Proteomes" id="UP001213681"/>
    </source>
</evidence>
<dbReference type="PANTHER" id="PTHR31009">
    <property type="entry name" value="S-ADENOSYL-L-METHIONINE:CARBOXYL METHYLTRANSFERASE FAMILY PROTEIN"/>
    <property type="match status" value="1"/>
</dbReference>
<keyword evidence="4" id="KW-1185">Reference proteome</keyword>
<comment type="caution">
    <text evidence="3">The sequence shown here is derived from an EMBL/GenBank/DDBJ whole genome shotgun (WGS) entry which is preliminary data.</text>
</comment>
<dbReference type="GO" id="GO:0032259">
    <property type="term" value="P:methylation"/>
    <property type="evidence" value="ECO:0007669"/>
    <property type="project" value="UniProtKB-KW"/>
</dbReference>
<keyword evidence="2" id="KW-0460">Magnesium</keyword>
<dbReference type="SUPFAM" id="SSF53335">
    <property type="entry name" value="S-adenosyl-L-methionine-dependent methyltransferases"/>
    <property type="match status" value="1"/>
</dbReference>
<dbReference type="GO" id="GO:0008168">
    <property type="term" value="F:methyltransferase activity"/>
    <property type="evidence" value="ECO:0007669"/>
    <property type="project" value="UniProtKB-KW"/>
</dbReference>
<dbReference type="AlphaFoldDB" id="A0AAD6FYH7"/>
<organism evidence="3 4">
    <name type="scientific">Penicillium daleae</name>
    <dbReference type="NCBI Taxonomy" id="63821"/>
    <lineage>
        <taxon>Eukaryota</taxon>
        <taxon>Fungi</taxon>
        <taxon>Dikarya</taxon>
        <taxon>Ascomycota</taxon>
        <taxon>Pezizomycotina</taxon>
        <taxon>Eurotiomycetes</taxon>
        <taxon>Eurotiomycetidae</taxon>
        <taxon>Eurotiales</taxon>
        <taxon>Aspergillaceae</taxon>
        <taxon>Penicillium</taxon>
    </lineage>
</organism>
<gene>
    <name evidence="3" type="ORF">N7458_009941</name>
</gene>
<keyword evidence="3" id="KW-0808">Transferase</keyword>
<dbReference type="InterPro" id="IPR005299">
    <property type="entry name" value="MeTrfase_7"/>
</dbReference>
<name>A0AAD6FYH7_9EURO</name>
<evidence type="ECO:0000313" key="3">
    <source>
        <dbReference type="EMBL" id="KAJ5438943.1"/>
    </source>
</evidence>
<protein>
    <submittedName>
        <fullName evidence="3">S-adenosyl-L-methionine-dependent methyltransferase</fullName>
    </submittedName>
</protein>
<dbReference type="Gene3D" id="1.10.1200.270">
    <property type="entry name" value="Methyltransferase, alpha-helical capping domain"/>
    <property type="match status" value="1"/>
</dbReference>
<dbReference type="Gene3D" id="3.40.50.150">
    <property type="entry name" value="Vaccinia Virus protein VP39"/>
    <property type="match status" value="1"/>
</dbReference>
<reference evidence="3" key="1">
    <citation type="submission" date="2022-12" db="EMBL/GenBank/DDBJ databases">
        <authorList>
            <person name="Petersen C."/>
        </authorList>
    </citation>
    <scope>NUCLEOTIDE SEQUENCE</scope>
    <source>
        <strain evidence="3">IBT 16125</strain>
    </source>
</reference>
<keyword evidence="3" id="KW-0489">Methyltransferase</keyword>